<organism evidence="5 6">
    <name type="scientific">Neorhizobium galegae bv. officinalis</name>
    <dbReference type="NCBI Taxonomy" id="323656"/>
    <lineage>
        <taxon>Bacteria</taxon>
        <taxon>Pseudomonadati</taxon>
        <taxon>Pseudomonadota</taxon>
        <taxon>Alphaproteobacteria</taxon>
        <taxon>Hyphomicrobiales</taxon>
        <taxon>Rhizobiaceae</taxon>
        <taxon>Rhizobium/Agrobacterium group</taxon>
        <taxon>Neorhizobium</taxon>
    </lineage>
</organism>
<accession>A0A0T7FE49</accession>
<evidence type="ECO:0000259" key="4">
    <source>
        <dbReference type="SMART" id="SM00822"/>
    </source>
</evidence>
<dbReference type="FunFam" id="3.40.50.720:FF:000084">
    <property type="entry name" value="Short-chain dehydrogenase reductase"/>
    <property type="match status" value="1"/>
</dbReference>
<reference evidence="5 6" key="1">
    <citation type="submission" date="2014-08" db="EMBL/GenBank/DDBJ databases">
        <authorList>
            <person name="Chen Y.-H."/>
        </authorList>
    </citation>
    <scope>NUCLEOTIDE SEQUENCE [LARGE SCALE GENOMIC DNA]</scope>
</reference>
<dbReference type="PANTHER" id="PTHR24321:SF8">
    <property type="entry name" value="ESTRADIOL 17-BETA-DEHYDROGENASE 8-RELATED"/>
    <property type="match status" value="1"/>
</dbReference>
<comment type="similarity">
    <text evidence="1">Belongs to the short-chain dehydrogenases/reductases (SDR) family.</text>
</comment>
<dbReference type="RefSeq" id="WP_046665982.1">
    <property type="nucleotide sequence ID" value="NZ_CCRH01000004.1"/>
</dbReference>
<dbReference type="Proteomes" id="UP000046176">
    <property type="component" value="Unassembled WGS sequence"/>
</dbReference>
<dbReference type="SMART" id="SM00822">
    <property type="entry name" value="PKS_KR"/>
    <property type="match status" value="1"/>
</dbReference>
<keyword evidence="3" id="KW-0520">NAD</keyword>
<dbReference type="Pfam" id="PF13561">
    <property type="entry name" value="adh_short_C2"/>
    <property type="match status" value="1"/>
</dbReference>
<evidence type="ECO:0000313" key="5">
    <source>
        <dbReference type="EMBL" id="CDZ33284.1"/>
    </source>
</evidence>
<gene>
    <name evidence="5" type="ORF">NGAL_HAMBI1145_17560</name>
</gene>
<evidence type="ECO:0000313" key="6">
    <source>
        <dbReference type="Proteomes" id="UP000046176"/>
    </source>
</evidence>
<protein>
    <submittedName>
        <fullName evidence="5">Short-chain dehydrogenase/reductase SDR</fullName>
    </submittedName>
</protein>
<dbReference type="SUPFAM" id="SSF51735">
    <property type="entry name" value="NAD(P)-binding Rossmann-fold domains"/>
    <property type="match status" value="1"/>
</dbReference>
<dbReference type="InterPro" id="IPR002347">
    <property type="entry name" value="SDR_fam"/>
</dbReference>
<evidence type="ECO:0000256" key="3">
    <source>
        <dbReference type="ARBA" id="ARBA00023027"/>
    </source>
</evidence>
<dbReference type="AlphaFoldDB" id="A0A0T7FE49"/>
<dbReference type="Gene3D" id="3.40.50.720">
    <property type="entry name" value="NAD(P)-binding Rossmann-like Domain"/>
    <property type="match status" value="1"/>
</dbReference>
<dbReference type="OrthoDB" id="9812986at2"/>
<dbReference type="EMBL" id="CCRH01000004">
    <property type="protein sequence ID" value="CDZ33284.1"/>
    <property type="molecule type" value="Genomic_DNA"/>
</dbReference>
<name>A0A0T7FE49_NEOGA</name>
<evidence type="ECO:0000256" key="2">
    <source>
        <dbReference type="ARBA" id="ARBA00023002"/>
    </source>
</evidence>
<dbReference type="PRINTS" id="PR00080">
    <property type="entry name" value="SDRFAMILY"/>
</dbReference>
<keyword evidence="2" id="KW-0560">Oxidoreductase</keyword>
<dbReference type="InterPro" id="IPR057326">
    <property type="entry name" value="KR_dom"/>
</dbReference>
<dbReference type="NCBIfam" id="NF005559">
    <property type="entry name" value="PRK07231.1"/>
    <property type="match status" value="1"/>
</dbReference>
<dbReference type="GO" id="GO:0016491">
    <property type="term" value="F:oxidoreductase activity"/>
    <property type="evidence" value="ECO:0007669"/>
    <property type="project" value="UniProtKB-KW"/>
</dbReference>
<dbReference type="NCBIfam" id="NF004203">
    <property type="entry name" value="PRK05653.2-4"/>
    <property type="match status" value="1"/>
</dbReference>
<sequence>MELKNQVALVTGAGSGIGKAAAMKLAVEGAKVALLGHTRTDIDKTAQEIEKAGGEALVLEADVSDEDRMRAAIDRLAKKFGRLDIVVANAGINGVWAPIDDLKPEEFDRTIAVNLRGAYLTLHLTVPHLKAQGAGSIIVVSSINGNRTFTTPGATAYTATKAAQVAMVQQLALELGKHHIRVNAVCPGEIETNIRDNTKLRHEQETAIPVEWPEGQVPISDGKPGKSEDVAEVIAFLASDRSRHVTGTPIYVDGGQGLLR</sequence>
<proteinExistence type="inferred from homology"/>
<dbReference type="CDD" id="cd05233">
    <property type="entry name" value="SDR_c"/>
    <property type="match status" value="1"/>
</dbReference>
<dbReference type="PANTHER" id="PTHR24321">
    <property type="entry name" value="DEHYDROGENASES, SHORT CHAIN"/>
    <property type="match status" value="1"/>
</dbReference>
<dbReference type="InterPro" id="IPR036291">
    <property type="entry name" value="NAD(P)-bd_dom_sf"/>
</dbReference>
<evidence type="ECO:0000256" key="1">
    <source>
        <dbReference type="ARBA" id="ARBA00006484"/>
    </source>
</evidence>
<dbReference type="PRINTS" id="PR00081">
    <property type="entry name" value="GDHRDH"/>
</dbReference>
<feature type="domain" description="Ketoreductase" evidence="4">
    <location>
        <begin position="6"/>
        <end position="197"/>
    </location>
</feature>